<comment type="caution">
    <text evidence="1">The sequence shown here is derived from an EMBL/GenBank/DDBJ whole genome shotgun (WGS) entry which is preliminary data.</text>
</comment>
<reference evidence="1" key="2">
    <citation type="submission" date="2020-11" db="EMBL/GenBank/DDBJ databases">
        <authorList>
            <person name="McCartney M.A."/>
            <person name="Auch B."/>
            <person name="Kono T."/>
            <person name="Mallez S."/>
            <person name="Becker A."/>
            <person name="Gohl D.M."/>
            <person name="Silverstein K.A.T."/>
            <person name="Koren S."/>
            <person name="Bechman K.B."/>
            <person name="Herman A."/>
            <person name="Abrahante J.E."/>
            <person name="Garbe J."/>
        </authorList>
    </citation>
    <scope>NUCLEOTIDE SEQUENCE</scope>
    <source>
        <strain evidence="1">Duluth1</strain>
        <tissue evidence="1">Whole animal</tissue>
    </source>
</reference>
<evidence type="ECO:0000313" key="2">
    <source>
        <dbReference type="Proteomes" id="UP000828390"/>
    </source>
</evidence>
<dbReference type="InterPro" id="IPR021109">
    <property type="entry name" value="Peptidase_aspartic_dom_sf"/>
</dbReference>
<dbReference type="Proteomes" id="UP000828390">
    <property type="component" value="Unassembled WGS sequence"/>
</dbReference>
<accession>A0A9D3YYP3</accession>
<dbReference type="EMBL" id="JAIWYP010000014">
    <property type="protein sequence ID" value="KAH3707172.1"/>
    <property type="molecule type" value="Genomic_DNA"/>
</dbReference>
<protein>
    <submittedName>
        <fullName evidence="1">Uncharacterized protein</fullName>
    </submittedName>
</protein>
<organism evidence="1 2">
    <name type="scientific">Dreissena polymorpha</name>
    <name type="common">Zebra mussel</name>
    <name type="synonym">Mytilus polymorpha</name>
    <dbReference type="NCBI Taxonomy" id="45954"/>
    <lineage>
        <taxon>Eukaryota</taxon>
        <taxon>Metazoa</taxon>
        <taxon>Spiralia</taxon>
        <taxon>Lophotrochozoa</taxon>
        <taxon>Mollusca</taxon>
        <taxon>Bivalvia</taxon>
        <taxon>Autobranchia</taxon>
        <taxon>Heteroconchia</taxon>
        <taxon>Euheterodonta</taxon>
        <taxon>Imparidentia</taxon>
        <taxon>Neoheterodontei</taxon>
        <taxon>Myida</taxon>
        <taxon>Dreissenoidea</taxon>
        <taxon>Dreissenidae</taxon>
        <taxon>Dreissena</taxon>
    </lineage>
</organism>
<evidence type="ECO:0000313" key="1">
    <source>
        <dbReference type="EMBL" id="KAH3707172.1"/>
    </source>
</evidence>
<proteinExistence type="predicted"/>
<gene>
    <name evidence="1" type="ORF">DPMN_066569</name>
</gene>
<sequence length="62" mass="7153">MFRVHVRVNGLVVQAVVDSAAEVTLVSDRVVAQLPVEVPVLEHVYMNKNCNWVTWVFKRWSM</sequence>
<dbReference type="SUPFAM" id="SSF50630">
    <property type="entry name" value="Acid proteases"/>
    <property type="match status" value="1"/>
</dbReference>
<name>A0A9D3YYP3_DREPO</name>
<reference evidence="1" key="1">
    <citation type="journal article" date="2019" name="bioRxiv">
        <title>The Genome of the Zebra Mussel, Dreissena polymorpha: A Resource for Invasive Species Research.</title>
        <authorList>
            <person name="McCartney M.A."/>
            <person name="Auch B."/>
            <person name="Kono T."/>
            <person name="Mallez S."/>
            <person name="Zhang Y."/>
            <person name="Obille A."/>
            <person name="Becker A."/>
            <person name="Abrahante J.E."/>
            <person name="Garbe J."/>
            <person name="Badalamenti J.P."/>
            <person name="Herman A."/>
            <person name="Mangelson H."/>
            <person name="Liachko I."/>
            <person name="Sullivan S."/>
            <person name="Sone E.D."/>
            <person name="Koren S."/>
            <person name="Silverstein K.A.T."/>
            <person name="Beckman K.B."/>
            <person name="Gohl D.M."/>
        </authorList>
    </citation>
    <scope>NUCLEOTIDE SEQUENCE</scope>
    <source>
        <strain evidence="1">Duluth1</strain>
        <tissue evidence="1">Whole animal</tissue>
    </source>
</reference>
<dbReference type="AlphaFoldDB" id="A0A9D3YYP3"/>
<keyword evidence="2" id="KW-1185">Reference proteome</keyword>